<name>A0ABD0Y102_9HEMI</name>
<keyword evidence="6" id="KW-1185">Reference proteome</keyword>
<dbReference type="Gene3D" id="1.10.167.10">
    <property type="entry name" value="Regulator of G-protein Signalling 4, domain 2"/>
    <property type="match status" value="1"/>
</dbReference>
<dbReference type="InterPro" id="IPR036871">
    <property type="entry name" value="PX_dom_sf"/>
</dbReference>
<dbReference type="PROSITE" id="PS50195">
    <property type="entry name" value="PX"/>
    <property type="match status" value="1"/>
</dbReference>
<dbReference type="PANTHER" id="PTHR22775:SF3">
    <property type="entry name" value="SORTING NEXIN-13"/>
    <property type="match status" value="1"/>
</dbReference>
<dbReference type="Pfam" id="PF00615">
    <property type="entry name" value="RGS"/>
    <property type="match status" value="1"/>
</dbReference>
<evidence type="ECO:0000313" key="5">
    <source>
        <dbReference type="EMBL" id="KAL1116862.1"/>
    </source>
</evidence>
<dbReference type="Pfam" id="PF08628">
    <property type="entry name" value="Nexin_C"/>
    <property type="match status" value="1"/>
</dbReference>
<dbReference type="SUPFAM" id="SSF64268">
    <property type="entry name" value="PX domain"/>
    <property type="match status" value="1"/>
</dbReference>
<accession>A0ABD0Y102</accession>
<dbReference type="PANTHER" id="PTHR22775">
    <property type="entry name" value="SORTING NEXIN"/>
    <property type="match status" value="1"/>
</dbReference>
<dbReference type="Gene3D" id="3.30.1520.10">
    <property type="entry name" value="Phox-like domain"/>
    <property type="match status" value="1"/>
</dbReference>
<dbReference type="SMART" id="SM00312">
    <property type="entry name" value="PX"/>
    <property type="match status" value="1"/>
</dbReference>
<dbReference type="SMART" id="SM00313">
    <property type="entry name" value="PXA"/>
    <property type="match status" value="1"/>
</dbReference>
<dbReference type="SMART" id="SM00315">
    <property type="entry name" value="RGS"/>
    <property type="match status" value="1"/>
</dbReference>
<dbReference type="InterPro" id="IPR044926">
    <property type="entry name" value="RGS_subdomain_2"/>
</dbReference>
<dbReference type="EMBL" id="JBFDAA010000017">
    <property type="protein sequence ID" value="KAL1116862.1"/>
    <property type="molecule type" value="Genomic_DNA"/>
</dbReference>
<dbReference type="AlphaFoldDB" id="A0ABD0Y102"/>
<dbReference type="PROSITE" id="PS51207">
    <property type="entry name" value="PXA"/>
    <property type="match status" value="1"/>
</dbReference>
<dbReference type="InterPro" id="IPR036305">
    <property type="entry name" value="RGS_sf"/>
</dbReference>
<organism evidence="5 6">
    <name type="scientific">Ranatra chinensis</name>
    <dbReference type="NCBI Taxonomy" id="642074"/>
    <lineage>
        <taxon>Eukaryota</taxon>
        <taxon>Metazoa</taxon>
        <taxon>Ecdysozoa</taxon>
        <taxon>Arthropoda</taxon>
        <taxon>Hexapoda</taxon>
        <taxon>Insecta</taxon>
        <taxon>Pterygota</taxon>
        <taxon>Neoptera</taxon>
        <taxon>Paraneoptera</taxon>
        <taxon>Hemiptera</taxon>
        <taxon>Heteroptera</taxon>
        <taxon>Panheteroptera</taxon>
        <taxon>Nepomorpha</taxon>
        <taxon>Nepidae</taxon>
        <taxon>Ranatrinae</taxon>
        <taxon>Ranatra</taxon>
    </lineage>
</organism>
<evidence type="ECO:0000259" key="4">
    <source>
        <dbReference type="PROSITE" id="PS51207"/>
    </source>
</evidence>
<comment type="caution">
    <text evidence="5">The sequence shown here is derived from an EMBL/GenBank/DDBJ whole genome shotgun (WGS) entry which is preliminary data.</text>
</comment>
<feature type="domain" description="PXA" evidence="4">
    <location>
        <begin position="1"/>
        <end position="134"/>
    </location>
</feature>
<dbReference type="Proteomes" id="UP001558652">
    <property type="component" value="Unassembled WGS sequence"/>
</dbReference>
<sequence>MKEIDWIPYLTTRLVDDAASHLRLYRQARSKLGGGGGGEASLEALFFDLEISMEQNLVCRDHICTQPALQRCYLQRLCDVVMFLLAPEIEFHCLPLRYLAREILVNVVLTPLINQLSDPDYINRILIWLCRDIPITSEVFLTVLRVTDSVDELVATKELLNKEIQTLRSRDAGGDSDLWVKQQLSSLLYVGKVVDNQLARLQEGEFPSASMDYYRMFNTGTKLFQLPLDVIMKNNIALSYFMDYMTSIGAQNYLFFYLNIEGWKVSAEQQLADLALQFDRGAPGDSILLAEQFSSAKQTLDRIKEAACTIFEQYLADKAGAKVKLDDTVVRRLLNRIRTERPNENWFDEVQACVFEKLQTEERFLNGFRSSGCYVKLLADLDLLKENSRSDDDDSRSLDEISVNSDTASLPEFTLYKDSGYFVSEVFRRLGRLENSPKKFNLTRVLIPGLVHEKGKMFGIYALSVCKRYENGHKESWHIYRRYSDFYDLHQKIREKFVELGKLNFPGKKTFHNMERKTLERRMVTLNSYLRAVLQGCISKPGLLAIVFDFLQPGDYDKHPVGHFTKTLDSLFRVSMQAMRTVPDSLMSSVDGVVDGLTRVLQADNIPMRIMLLLMTEVFDLKSGNQWLRRRVVTLLRQIVRTMFGDIVNRRILDYVYLMTSPDRVAGYLKTFKDAYWPNGVRAEPTLPRDHPTKMRTRVAAKAALLSSLSDELKHILGNETSRCGMLSVFSLLQCRTLNTRFVFVLLEGTLSTLLGEANMQAILRKLHSKSERVQRHANASTAVSGSTAQT</sequence>
<protein>
    <recommendedName>
        <fullName evidence="7">Sorting nexin 13</fullName>
    </recommendedName>
</protein>
<dbReference type="SUPFAM" id="SSF48097">
    <property type="entry name" value="Regulator of G-protein signaling, RGS"/>
    <property type="match status" value="1"/>
</dbReference>
<dbReference type="InterPro" id="IPR003114">
    <property type="entry name" value="Phox_assoc"/>
</dbReference>
<evidence type="ECO:0000259" key="3">
    <source>
        <dbReference type="PROSITE" id="PS50195"/>
    </source>
</evidence>
<evidence type="ECO:0000313" key="6">
    <source>
        <dbReference type="Proteomes" id="UP001558652"/>
    </source>
</evidence>
<reference evidence="5 6" key="1">
    <citation type="submission" date="2024-07" db="EMBL/GenBank/DDBJ databases">
        <title>Chromosome-level genome assembly of the water stick insect Ranatra chinensis (Heteroptera: Nepidae).</title>
        <authorList>
            <person name="Liu X."/>
        </authorList>
    </citation>
    <scope>NUCLEOTIDE SEQUENCE [LARGE SCALE GENOMIC DNA]</scope>
    <source>
        <strain evidence="5">Cailab_2021Rc</strain>
        <tissue evidence="5">Muscle</tissue>
    </source>
</reference>
<gene>
    <name evidence="5" type="ORF">AAG570_005331</name>
</gene>
<evidence type="ECO:0000259" key="2">
    <source>
        <dbReference type="PROSITE" id="PS50132"/>
    </source>
</evidence>
<feature type="domain" description="RGS" evidence="2">
    <location>
        <begin position="227"/>
        <end position="361"/>
    </location>
</feature>
<dbReference type="PROSITE" id="PS50132">
    <property type="entry name" value="RGS"/>
    <property type="match status" value="1"/>
</dbReference>
<dbReference type="InterPro" id="IPR001683">
    <property type="entry name" value="PX_dom"/>
</dbReference>
<dbReference type="Pfam" id="PF02194">
    <property type="entry name" value="PXA"/>
    <property type="match status" value="1"/>
</dbReference>
<evidence type="ECO:0000256" key="1">
    <source>
        <dbReference type="ARBA" id="ARBA00010883"/>
    </source>
</evidence>
<dbReference type="InterPro" id="IPR016137">
    <property type="entry name" value="RGS"/>
</dbReference>
<feature type="domain" description="PX" evidence="3">
    <location>
        <begin position="439"/>
        <end position="558"/>
    </location>
</feature>
<dbReference type="InterPro" id="IPR013937">
    <property type="entry name" value="Sorting_nexin_C"/>
</dbReference>
<evidence type="ECO:0008006" key="7">
    <source>
        <dbReference type="Google" id="ProtNLM"/>
    </source>
</evidence>
<proteinExistence type="inferred from homology"/>
<comment type="similarity">
    <text evidence="1">Belongs to the sorting nexin family.</text>
</comment>
<dbReference type="Pfam" id="PF00787">
    <property type="entry name" value="PX"/>
    <property type="match status" value="1"/>
</dbReference>